<keyword evidence="12 17" id="KW-0694">RNA-binding</keyword>
<dbReference type="SMART" id="SM01355">
    <property type="entry name" value="AP3B1_C"/>
    <property type="match status" value="1"/>
</dbReference>
<evidence type="ECO:0000256" key="15">
    <source>
        <dbReference type="ARBA" id="ARBA00023136"/>
    </source>
</evidence>
<dbReference type="Pfam" id="PF24080">
    <property type="entry name" value="AP3B1_C_2"/>
    <property type="match status" value="1"/>
</dbReference>
<feature type="region of interest" description="Disordered" evidence="18">
    <location>
        <begin position="1369"/>
        <end position="1398"/>
    </location>
</feature>
<dbReference type="GO" id="GO:0006886">
    <property type="term" value="P:intracellular protein transport"/>
    <property type="evidence" value="ECO:0007669"/>
    <property type="project" value="InterPro"/>
</dbReference>
<dbReference type="Proteomes" id="UP001474421">
    <property type="component" value="Unassembled WGS sequence"/>
</dbReference>
<keyword evidence="5" id="KW-0813">Transport</keyword>
<comment type="caution">
    <text evidence="20">The sequence shown here is derived from an EMBL/GenBank/DDBJ whole genome shotgun (WGS) entry which is preliminary data.</text>
</comment>
<keyword evidence="14" id="KW-0333">Golgi apparatus</keyword>
<dbReference type="InterPro" id="IPR000504">
    <property type="entry name" value="RRM_dom"/>
</dbReference>
<feature type="compositionally biased region" description="Acidic residues" evidence="18">
    <location>
        <begin position="906"/>
        <end position="925"/>
    </location>
</feature>
<feature type="domain" description="RRM" evidence="19">
    <location>
        <begin position="1720"/>
        <end position="1817"/>
    </location>
</feature>
<accession>A0AAW1AWT4</accession>
<comment type="subcellular location">
    <subcellularLocation>
        <location evidence="1">Cytoplasmic vesicle membrane</location>
        <topology evidence="1">Peripheral membrane protein</topology>
        <orientation evidence="1">Cytoplasmic side</orientation>
    </subcellularLocation>
    <subcellularLocation>
        <location evidence="2">Golgi apparatus</location>
    </subcellularLocation>
</comment>
<dbReference type="InterPro" id="IPR029390">
    <property type="entry name" value="AP3B_C"/>
</dbReference>
<dbReference type="GO" id="GO:0003723">
    <property type="term" value="F:RNA binding"/>
    <property type="evidence" value="ECO:0007669"/>
    <property type="project" value="UniProtKB-UniRule"/>
</dbReference>
<dbReference type="Gene3D" id="3.30.70.330">
    <property type="match status" value="2"/>
</dbReference>
<dbReference type="InterPro" id="IPR026739">
    <property type="entry name" value="AP_beta"/>
</dbReference>
<feature type="domain" description="RRM" evidence="19">
    <location>
        <begin position="1839"/>
        <end position="1920"/>
    </location>
</feature>
<feature type="compositionally biased region" description="Low complexity" evidence="18">
    <location>
        <begin position="41"/>
        <end position="58"/>
    </location>
</feature>
<feature type="region of interest" description="Disordered" evidence="18">
    <location>
        <begin position="834"/>
        <end position="1029"/>
    </location>
</feature>
<dbReference type="FunFam" id="3.30.70.330:FF:000054">
    <property type="entry name" value="Cytoplasmic polyadenylation element-binding protein 1"/>
    <property type="match status" value="1"/>
</dbReference>
<feature type="compositionally biased region" description="Pro residues" evidence="18">
    <location>
        <begin position="20"/>
        <end position="30"/>
    </location>
</feature>
<evidence type="ECO:0000256" key="16">
    <source>
        <dbReference type="ARBA" id="ARBA00023329"/>
    </source>
</evidence>
<dbReference type="Pfam" id="PF14796">
    <property type="entry name" value="AP3B1_C"/>
    <property type="match status" value="1"/>
</dbReference>
<dbReference type="Pfam" id="PF01602">
    <property type="entry name" value="Adaptin_N"/>
    <property type="match status" value="1"/>
</dbReference>
<evidence type="ECO:0000259" key="19">
    <source>
        <dbReference type="PROSITE" id="PS50102"/>
    </source>
</evidence>
<feature type="region of interest" description="Disordered" evidence="18">
    <location>
        <begin position="204"/>
        <end position="228"/>
    </location>
</feature>
<evidence type="ECO:0000313" key="20">
    <source>
        <dbReference type="EMBL" id="KAK9393955.1"/>
    </source>
</evidence>
<dbReference type="SMART" id="SM00360">
    <property type="entry name" value="RRM"/>
    <property type="match status" value="2"/>
</dbReference>
<feature type="compositionally biased region" description="Low complexity" evidence="18">
    <location>
        <begin position="114"/>
        <end position="133"/>
    </location>
</feature>
<dbReference type="Pfam" id="PF16367">
    <property type="entry name" value="RRM_7"/>
    <property type="match status" value="1"/>
</dbReference>
<evidence type="ECO:0000256" key="2">
    <source>
        <dbReference type="ARBA" id="ARBA00004555"/>
    </source>
</evidence>
<evidence type="ECO:0000256" key="7">
    <source>
        <dbReference type="ARBA" id="ARBA00022664"/>
    </source>
</evidence>
<comment type="similarity">
    <text evidence="3">Belongs to the adaptor complexes large subunit family.</text>
</comment>
<evidence type="ECO:0000256" key="14">
    <source>
        <dbReference type="ARBA" id="ARBA00023034"/>
    </source>
</evidence>
<dbReference type="PROSITE" id="PS50102">
    <property type="entry name" value="RRM"/>
    <property type="match status" value="2"/>
</dbReference>
<evidence type="ECO:0000256" key="9">
    <source>
        <dbReference type="ARBA" id="ARBA00022737"/>
    </source>
</evidence>
<evidence type="ECO:0000256" key="6">
    <source>
        <dbReference type="ARBA" id="ARBA00022490"/>
    </source>
</evidence>
<comment type="similarity">
    <text evidence="4">Belongs to the RRM CPEB family.</text>
</comment>
<keyword evidence="6" id="KW-0963">Cytoplasm</keyword>
<feature type="compositionally biased region" description="Low complexity" evidence="18">
    <location>
        <begin position="204"/>
        <end position="216"/>
    </location>
</feature>
<dbReference type="SUPFAM" id="SSF54928">
    <property type="entry name" value="RNA-binding domain, RBD"/>
    <property type="match status" value="1"/>
</dbReference>
<reference evidence="20 21" key="1">
    <citation type="journal article" date="2024" name="Proc. Natl. Acad. Sci. U.S.A.">
        <title>The genetic regulatory architecture and epigenomic basis for age-related changes in rattlesnake venom.</title>
        <authorList>
            <person name="Hogan M.P."/>
            <person name="Holding M.L."/>
            <person name="Nystrom G.S."/>
            <person name="Colston T.J."/>
            <person name="Bartlett D.A."/>
            <person name="Mason A.J."/>
            <person name="Ellsworth S.A."/>
            <person name="Rautsaw R.M."/>
            <person name="Lawrence K.C."/>
            <person name="Strickland J.L."/>
            <person name="He B."/>
            <person name="Fraser P."/>
            <person name="Margres M.J."/>
            <person name="Gilbert D.M."/>
            <person name="Gibbs H.L."/>
            <person name="Parkinson C.L."/>
            <person name="Rokyta D.R."/>
        </authorList>
    </citation>
    <scope>NUCLEOTIDE SEQUENCE [LARGE SCALE GENOMIC DNA]</scope>
    <source>
        <strain evidence="20">DRR0105</strain>
    </source>
</reference>
<dbReference type="InterPro" id="IPR032296">
    <property type="entry name" value="CEBP_ZZ"/>
</dbReference>
<dbReference type="InterPro" id="IPR034977">
    <property type="entry name" value="CPEB1_RRM1"/>
</dbReference>
<dbReference type="GO" id="GO:0030117">
    <property type="term" value="C:membrane coat"/>
    <property type="evidence" value="ECO:0007669"/>
    <property type="project" value="InterPro"/>
</dbReference>
<keyword evidence="15" id="KW-0472">Membrane</keyword>
<evidence type="ECO:0000256" key="11">
    <source>
        <dbReference type="ARBA" id="ARBA00022845"/>
    </source>
</evidence>
<keyword evidence="7" id="KW-0507">mRNA processing</keyword>
<dbReference type="GO" id="GO:0005794">
    <property type="term" value="C:Golgi apparatus"/>
    <property type="evidence" value="ECO:0007669"/>
    <property type="project" value="UniProtKB-SubCell"/>
</dbReference>
<evidence type="ECO:0000256" key="4">
    <source>
        <dbReference type="ARBA" id="ARBA00010347"/>
    </source>
</evidence>
<dbReference type="SUPFAM" id="SSF48371">
    <property type="entry name" value="ARM repeat"/>
    <property type="match status" value="1"/>
</dbReference>
<dbReference type="CDD" id="cd19757">
    <property type="entry name" value="Bbox1"/>
    <property type="match status" value="1"/>
</dbReference>
<dbReference type="GO" id="GO:0030659">
    <property type="term" value="C:cytoplasmic vesicle membrane"/>
    <property type="evidence" value="ECO:0007669"/>
    <property type="project" value="UniProtKB-SubCell"/>
</dbReference>
<dbReference type="InterPro" id="IPR035979">
    <property type="entry name" value="RBD_domain_sf"/>
</dbReference>
<evidence type="ECO:0000256" key="8">
    <source>
        <dbReference type="ARBA" id="ARBA00022723"/>
    </source>
</evidence>
<organism evidence="20 21">
    <name type="scientific">Crotalus adamanteus</name>
    <name type="common">Eastern diamondback rattlesnake</name>
    <dbReference type="NCBI Taxonomy" id="8729"/>
    <lineage>
        <taxon>Eukaryota</taxon>
        <taxon>Metazoa</taxon>
        <taxon>Chordata</taxon>
        <taxon>Craniata</taxon>
        <taxon>Vertebrata</taxon>
        <taxon>Euteleostomi</taxon>
        <taxon>Lepidosauria</taxon>
        <taxon>Squamata</taxon>
        <taxon>Bifurcata</taxon>
        <taxon>Unidentata</taxon>
        <taxon>Episquamata</taxon>
        <taxon>Toxicofera</taxon>
        <taxon>Serpentes</taxon>
        <taxon>Colubroidea</taxon>
        <taxon>Viperidae</taxon>
        <taxon>Crotalinae</taxon>
        <taxon>Crotalus</taxon>
    </lineage>
</organism>
<sequence>MHWHLKPFQWNPKDGCGIPRPSPPPPPPTPHAKNSLLPVRHPGAPLGLLPGPQNQHLGTGCGRRRGSSSLGRQVAPRPKPWRLVSGEGGAAVGRGGARSGWRLPEAPPAPGPASQPASGAANVAGRRSRRAPAAAAVWASGWAAAPGSPAMQKLLQQLPAGAAQLVKAPPAGAEEAKSPVLVPDGAPQSWYRTLEGDELRLLKGPQPEAAPAGQQPQPQPERSLEGSLAQPLRHDDLKEMLDSNKDSLKLEAMKRIVAMIARGKNASDLFPAVVKNVACKNIEVKKLVYVYLVRYAEEQQDLALLSISTFQRGLKDPNQLIRASALRVLSSIRVPIIVPIMMLAIKEAASDMSPYVRKTAAHAIPKLYSLDSDQKDQLIEVIEKLLADKTTLVAGSVVMAFEEVCPERINLIHKNYRKLCNLLIDVEEWGQVVIINMLTRYARTQFLSPNLNESLLEENAEKTFYGSEEEDAKDDKAKSTPLAKRKPYVMDPDHRLLLRNTKPLLQSRNAAVVMSVAQLYFHLAPKAEVGVIAKALVRLLRNHSEVQYVVLQNVATMSIKRRGMFEPYLKSFYIRSTDPTQIKILKLEVLTNLANETNISTILREFQTYIRSMDKDFVAATIQAIGRCATNIGRVRDTCLNGLVQLLSNRDELVVAESVVVIKKLLQMQPSQHSEIIKHMAKLTDNIQVPMARASILWLIGEYCEHVPKIAPDVLRKMAKSFTSEEDIVKLQVINLAAKLYLTNSKQSKLLTQYVLNLAKYDQNYDIRDRARFIRQLIVPTEKSGALSKYAKKLFLAQKPAPILESSFKDRDHFQLGSLSHLLNAKAVGYQELPDWPSEAPDPSVRNVEVPEWTKCSSREKRKEKVEKPFYSDSEGESGATESADSEPETMSGSESGTESGSGSGSEEEDEEESEDQSEEEEEEEGEKKKKKKKKEAPRKGLLESAGSEEEEEGGGGEKERSKKKLSPRGEKEDSSSSSEEDSLSESSSTESESESEREESHPEESKKKKLLSSSKPPPKAPNKRSKEISLLDLDDFTPPSLQPVTTSPVLSTSLVTDLEGLTLTDSSLTAAMISPVFGAVKKYELLHHMTGEGLSVEYYFSRQPFAPDPCMVAVQIQISNKMAAEVKNIRVADPKLLSGMRIQEFKEIESLAPGETVSVVMGIDFCDSTQVASFQLCTPTRQFYLSIQSPVGELMAPVFMSENEFKKEQGKLTGMSEITEKLTLPDSCQNDHVIVQKVTAAANVSRVPCGSDKEYRFAAKTVSGGCLILITLEKRPDNSAQLTINSEKMLIGTMLVKDIIHSLTQECTCCKAPPPLPFLGPGGGGKKERKAPTERLQSRRGAREASSPPDARAWCLCASRCARPPGREAATGGARGYKSPAPSARAGFPKHRLDMAFPPPKEGVGRITKDCWNNSDVPALTTCSNADIFRRINAMLDNTLDFSGVCTTPITKERRELLPDVVVLHGRVTSMAHEFPDSEGTGAASRMLFPASVQESPRGLPDASDLCLGLQSLSLPGWDRPWSTQDTDAAAQPSTQSVLNMLSNPFGKPSLGFLPLDPIGSELSENLPTPTLRASRLESSRSLLYSRSSSPSDSDTSGFSSGSDHLSDLISSLRISPPLPFLPIGGLTRDPLNGGAGSHLDQEQATLAAVTSSTPAALSKQWPGASSWPSWNITDSPEDLFSIEREARLHKQAAAVNEATCTWSGQLPPRNYKNPVYSCKVFLGGVPWDITEAGLISTFRVFGSLRVEWPGKDSKHPRCPPKGNMPKGYAYLVFESEKSVRALLQNCSRDMLSPSGLSEYYFKMSSRRMRCKEVQVIPWVLADSNFVRSPTQRLDPGKTVFVGALHGMLNAEALAGILNDLFGGVVYAGIDTDKHKYPIGSGRVTFNNQRSYLKAVSAAFVEIKTTKFTKKVQIDPYLEDAMCQVCRSQPGPFFCRDQMCFKYFCRSCWHWKHSMEILHHHRPLMRNQKNRDAS</sequence>
<dbReference type="Gene3D" id="4.10.640.40">
    <property type="entry name" value="Cytoplasmic polyadenylation element-binding protein, ZZ domain"/>
    <property type="match status" value="1"/>
</dbReference>
<dbReference type="InterPro" id="IPR002553">
    <property type="entry name" value="Clathrin/coatomer_adapt-like_N"/>
</dbReference>
<dbReference type="CDD" id="cd12725">
    <property type="entry name" value="RRM2_CPEB1"/>
    <property type="match status" value="1"/>
</dbReference>
<dbReference type="PANTHER" id="PTHR11134">
    <property type="entry name" value="ADAPTOR COMPLEX SUBUNIT BETA FAMILY MEMBER"/>
    <property type="match status" value="1"/>
</dbReference>
<evidence type="ECO:0000256" key="13">
    <source>
        <dbReference type="ARBA" id="ARBA00022927"/>
    </source>
</evidence>
<evidence type="ECO:0000256" key="10">
    <source>
        <dbReference type="ARBA" id="ARBA00022833"/>
    </source>
</evidence>
<feature type="compositionally biased region" description="Gly residues" evidence="18">
    <location>
        <begin position="86"/>
        <end position="98"/>
    </location>
</feature>
<keyword evidence="16" id="KW-0968">Cytoplasmic vesicle</keyword>
<dbReference type="FunFam" id="4.10.640.40:FF:000002">
    <property type="entry name" value="Putative Cytoplasmic polyadenylation element-binding protein 1"/>
    <property type="match status" value="1"/>
</dbReference>
<proteinExistence type="inferred from homology"/>
<dbReference type="InterPro" id="IPR011989">
    <property type="entry name" value="ARM-like"/>
</dbReference>
<dbReference type="InterPro" id="IPR016024">
    <property type="entry name" value="ARM-type_fold"/>
</dbReference>
<keyword evidence="9" id="KW-0677">Repeat</keyword>
<keyword evidence="21" id="KW-1185">Reference proteome</keyword>
<dbReference type="InterPro" id="IPR056314">
    <property type="entry name" value="AP3B1/2_C"/>
</dbReference>
<dbReference type="FunFam" id="3.30.70.330:FF:000086">
    <property type="entry name" value="Putative Cytoplasmic polyadenylation element-binding protein 1"/>
    <property type="match status" value="1"/>
</dbReference>
<gene>
    <name evidence="20" type="ORF">NXF25_015618</name>
</gene>
<keyword evidence="8" id="KW-0479">Metal-binding</keyword>
<evidence type="ECO:0000256" key="5">
    <source>
        <dbReference type="ARBA" id="ARBA00022448"/>
    </source>
</evidence>
<feature type="region of interest" description="Disordered" evidence="18">
    <location>
        <begin position="169"/>
        <end position="188"/>
    </location>
</feature>
<evidence type="ECO:0000256" key="17">
    <source>
        <dbReference type="PROSITE-ProRule" id="PRU00176"/>
    </source>
</evidence>
<dbReference type="GO" id="GO:0006397">
    <property type="term" value="P:mRNA processing"/>
    <property type="evidence" value="ECO:0007669"/>
    <property type="project" value="UniProtKB-KW"/>
</dbReference>
<evidence type="ECO:0000256" key="1">
    <source>
        <dbReference type="ARBA" id="ARBA00004180"/>
    </source>
</evidence>
<evidence type="ECO:0000313" key="21">
    <source>
        <dbReference type="Proteomes" id="UP001474421"/>
    </source>
</evidence>
<dbReference type="GO" id="GO:0046872">
    <property type="term" value="F:metal ion binding"/>
    <property type="evidence" value="ECO:0007669"/>
    <property type="project" value="UniProtKB-KW"/>
</dbReference>
<feature type="compositionally biased region" description="Basic and acidic residues" evidence="18">
    <location>
        <begin position="1331"/>
        <end position="1344"/>
    </location>
</feature>
<feature type="compositionally biased region" description="Basic and acidic residues" evidence="18">
    <location>
        <begin position="857"/>
        <end position="870"/>
    </location>
</feature>
<feature type="compositionally biased region" description="Low complexity" evidence="18">
    <location>
        <begin position="889"/>
        <end position="901"/>
    </location>
</feature>
<dbReference type="InterPro" id="IPR038446">
    <property type="entry name" value="CEBP_ZZ_sf"/>
</dbReference>
<evidence type="ECO:0000256" key="12">
    <source>
        <dbReference type="ARBA" id="ARBA00022884"/>
    </source>
</evidence>
<dbReference type="GO" id="GO:0016192">
    <property type="term" value="P:vesicle-mediated transport"/>
    <property type="evidence" value="ECO:0007669"/>
    <property type="project" value="InterPro"/>
</dbReference>
<dbReference type="InterPro" id="IPR032292">
    <property type="entry name" value="CEBP1_N"/>
</dbReference>
<dbReference type="GO" id="GO:0006417">
    <property type="term" value="P:regulation of translation"/>
    <property type="evidence" value="ECO:0007669"/>
    <property type="project" value="UniProtKB-KW"/>
</dbReference>
<dbReference type="Pfam" id="PF16366">
    <property type="entry name" value="CEBP_ZZ"/>
    <property type="match status" value="1"/>
</dbReference>
<dbReference type="Pfam" id="PF16368">
    <property type="entry name" value="CEBP1_N"/>
    <property type="match status" value="1"/>
</dbReference>
<feature type="region of interest" description="Disordered" evidence="18">
    <location>
        <begin position="1"/>
        <end position="133"/>
    </location>
</feature>
<dbReference type="EMBL" id="JAOTOJ010000012">
    <property type="protein sequence ID" value="KAK9393955.1"/>
    <property type="molecule type" value="Genomic_DNA"/>
</dbReference>
<evidence type="ECO:0000256" key="18">
    <source>
        <dbReference type="SAM" id="MobiDB-lite"/>
    </source>
</evidence>
<keyword evidence="10" id="KW-0862">Zinc</keyword>
<keyword evidence="11" id="KW-0810">Translation regulation</keyword>
<dbReference type="CDD" id="cd12723">
    <property type="entry name" value="RRM1_CPEB1"/>
    <property type="match status" value="1"/>
</dbReference>
<evidence type="ECO:0000256" key="3">
    <source>
        <dbReference type="ARBA" id="ARBA00006613"/>
    </source>
</evidence>
<dbReference type="Gene3D" id="1.25.10.10">
    <property type="entry name" value="Leucine-rich Repeat Variant"/>
    <property type="match status" value="1"/>
</dbReference>
<name>A0AAW1AWT4_CROAD</name>
<protein>
    <submittedName>
        <fullName evidence="20">AP-3 complex subunit beta-2</fullName>
    </submittedName>
</protein>
<keyword evidence="13" id="KW-0653">Protein transport</keyword>
<feature type="region of interest" description="Disordered" evidence="18">
    <location>
        <begin position="1321"/>
        <end position="1349"/>
    </location>
</feature>
<dbReference type="InterPro" id="IPR012677">
    <property type="entry name" value="Nucleotide-bd_a/b_plait_sf"/>
</dbReference>